<keyword evidence="2 8" id="KW-0808">Transferase</keyword>
<keyword evidence="8" id="KW-0464">Manganese</keyword>
<dbReference type="InterPro" id="IPR003846">
    <property type="entry name" value="SelO"/>
</dbReference>
<feature type="binding site" evidence="8">
    <location>
        <position position="90"/>
    </location>
    <ligand>
        <name>ATP</name>
        <dbReference type="ChEBI" id="CHEBI:30616"/>
    </ligand>
</feature>
<feature type="binding site" evidence="8">
    <location>
        <position position="92"/>
    </location>
    <ligand>
        <name>ATP</name>
        <dbReference type="ChEBI" id="CHEBI:30616"/>
    </ligand>
</feature>
<dbReference type="STRING" id="1236970.JCM9140_4780"/>
<comment type="catalytic activity">
    <reaction evidence="8">
        <text>L-seryl-[protein] + ATP = 3-O-(5'-adenylyl)-L-seryl-[protein] + diphosphate</text>
        <dbReference type="Rhea" id="RHEA:58120"/>
        <dbReference type="Rhea" id="RHEA-COMP:9863"/>
        <dbReference type="Rhea" id="RHEA-COMP:15073"/>
        <dbReference type="ChEBI" id="CHEBI:29999"/>
        <dbReference type="ChEBI" id="CHEBI:30616"/>
        <dbReference type="ChEBI" id="CHEBI:33019"/>
        <dbReference type="ChEBI" id="CHEBI:142516"/>
        <dbReference type="EC" id="2.7.7.108"/>
    </reaction>
</comment>
<evidence type="ECO:0000256" key="5">
    <source>
        <dbReference type="ARBA" id="ARBA00022741"/>
    </source>
</evidence>
<feature type="binding site" evidence="8">
    <location>
        <position position="93"/>
    </location>
    <ligand>
        <name>ATP</name>
        <dbReference type="ChEBI" id="CHEBI:30616"/>
    </ligand>
</feature>
<protein>
    <recommendedName>
        <fullName evidence="8">Protein nucleotidyltransferase YdiU</fullName>
        <ecNumber evidence="8">2.7.7.-</ecNumber>
    </recommendedName>
    <alternativeName>
        <fullName evidence="8">Protein adenylyltransferase YdiU</fullName>
        <ecNumber evidence="8">2.7.7.108</ecNumber>
    </alternativeName>
    <alternativeName>
        <fullName evidence="8">Protein uridylyltransferase YdiU</fullName>
        <ecNumber evidence="8">2.7.7.-</ecNumber>
    </alternativeName>
</protein>
<keyword evidence="4 8" id="KW-0479">Metal-binding</keyword>
<evidence type="ECO:0000256" key="6">
    <source>
        <dbReference type="ARBA" id="ARBA00022840"/>
    </source>
</evidence>
<feature type="binding site" evidence="8">
    <location>
        <position position="126"/>
    </location>
    <ligand>
        <name>ATP</name>
        <dbReference type="ChEBI" id="CHEBI:30616"/>
    </ligand>
</feature>
<keyword evidence="6 8" id="KW-0067">ATP-binding</keyword>
<comment type="catalytic activity">
    <reaction evidence="8">
        <text>L-tyrosyl-[protein] + ATP = O-(5'-adenylyl)-L-tyrosyl-[protein] + diphosphate</text>
        <dbReference type="Rhea" id="RHEA:54288"/>
        <dbReference type="Rhea" id="RHEA-COMP:10136"/>
        <dbReference type="Rhea" id="RHEA-COMP:13846"/>
        <dbReference type="ChEBI" id="CHEBI:30616"/>
        <dbReference type="ChEBI" id="CHEBI:33019"/>
        <dbReference type="ChEBI" id="CHEBI:46858"/>
        <dbReference type="ChEBI" id="CHEBI:83624"/>
        <dbReference type="EC" id="2.7.7.108"/>
    </reaction>
</comment>
<feature type="binding site" evidence="8">
    <location>
        <position position="183"/>
    </location>
    <ligand>
        <name>ATP</name>
        <dbReference type="ChEBI" id="CHEBI:30616"/>
    </ligand>
</feature>
<feature type="binding site" evidence="8">
    <location>
        <position position="262"/>
    </location>
    <ligand>
        <name>ATP</name>
        <dbReference type="ChEBI" id="CHEBI:30616"/>
    </ligand>
</feature>
<evidence type="ECO:0000256" key="1">
    <source>
        <dbReference type="ARBA" id="ARBA00009747"/>
    </source>
</evidence>
<keyword evidence="7 8" id="KW-0460">Magnesium</keyword>
<sequence>MTNILSGWNFDNSYSRLPEIFYSSQNPTQVSSPELIVFNSSLAAKLGLNEDSLKQKNGVDVFAGNELPEGAFPLAQAYAGHQFGHFTMLGDGRAILLGEQITPSNERFDIQLKGSGRTPYSRGGDGRATLGPMLREYIISEAMHGLGIPTTRSLAVVTTGETVMREAELPGAILTRIAASHLRFGTFQYASKWGTTEDVKALADYAIERHYPHIQETEHRYLSLLQEVINRQAALVTKWQLVGFIHGVMNTDNMTISGETIDYGPCAFMDTYDPETVFSSIDRQGRYAYGNQPKITAWNLARFAETLLPLLHEDQEQAVTIAQDEISQFPDLFQSYWLNGMRSKLGIVNEETGDDTLIEGLLSLMKKHGADYTNTFRALTLKNHEEEQSVLFRAPEFSQWYKLWQDRLGRQDESKEASLELMKQSNPGVIPRNHRVEEALEAAVTKSDFSVMENLLNVLKKPYTYSQDQTDYCKPAEPSKYPYQTFCGT</sequence>
<evidence type="ECO:0000256" key="4">
    <source>
        <dbReference type="ARBA" id="ARBA00022723"/>
    </source>
</evidence>
<gene>
    <name evidence="8" type="primary">ydiU</name>
    <name evidence="8" type="synonym">selO</name>
    <name evidence="9" type="ORF">JCM9140_4780</name>
</gene>
<dbReference type="AlphaFoldDB" id="W4Q962"/>
<proteinExistence type="inferred from homology"/>
<evidence type="ECO:0000256" key="3">
    <source>
        <dbReference type="ARBA" id="ARBA00022695"/>
    </source>
</evidence>
<feature type="active site" description="Proton acceptor" evidence="8">
    <location>
        <position position="252"/>
    </location>
</feature>
<organism evidence="9 10">
    <name type="scientific">Halalkalibacter wakoensis JCM 9140</name>
    <dbReference type="NCBI Taxonomy" id="1236970"/>
    <lineage>
        <taxon>Bacteria</taxon>
        <taxon>Bacillati</taxon>
        <taxon>Bacillota</taxon>
        <taxon>Bacilli</taxon>
        <taxon>Bacillales</taxon>
        <taxon>Bacillaceae</taxon>
        <taxon>Halalkalibacter</taxon>
    </lineage>
</organism>
<dbReference type="NCBIfam" id="NF000658">
    <property type="entry name" value="PRK00029.1"/>
    <property type="match status" value="1"/>
</dbReference>
<dbReference type="OrthoDB" id="9773505at2"/>
<comment type="similarity">
    <text evidence="1 8">Belongs to the SELO family.</text>
</comment>
<feature type="binding site" evidence="8">
    <location>
        <position position="176"/>
    </location>
    <ligand>
        <name>ATP</name>
        <dbReference type="ChEBI" id="CHEBI:30616"/>
    </ligand>
</feature>
<keyword evidence="3 8" id="KW-0548">Nucleotidyltransferase</keyword>
<dbReference type="EMBL" id="BAUT01000120">
    <property type="protein sequence ID" value="GAE28535.1"/>
    <property type="molecule type" value="Genomic_DNA"/>
</dbReference>
<dbReference type="GO" id="GO:0070733">
    <property type="term" value="F:AMPylase activity"/>
    <property type="evidence" value="ECO:0007669"/>
    <property type="project" value="UniProtKB-EC"/>
</dbReference>
<keyword evidence="10" id="KW-1185">Reference proteome</keyword>
<dbReference type="Proteomes" id="UP000018890">
    <property type="component" value="Unassembled WGS sequence"/>
</dbReference>
<dbReference type="Pfam" id="PF02696">
    <property type="entry name" value="SelO"/>
    <property type="match status" value="1"/>
</dbReference>
<reference evidence="9" key="1">
    <citation type="journal article" date="2014" name="Genome Announc.">
        <title>Draft Genome Sequences of Three Alkaliphilic Bacillus Strains, Bacillus wakoensis JCM 9140T, Bacillus akibai JCM 9157T, and Bacillus hemicellulosilyticus JCM 9152T.</title>
        <authorList>
            <person name="Yuki M."/>
            <person name="Oshima K."/>
            <person name="Suda W."/>
            <person name="Oshida Y."/>
            <person name="Kitamura K."/>
            <person name="Iida T."/>
            <person name="Hattori M."/>
            <person name="Ohkuma M."/>
        </authorList>
    </citation>
    <scope>NUCLEOTIDE SEQUENCE [LARGE SCALE GENOMIC DNA]</scope>
    <source>
        <strain evidence="9">JCM 9140</strain>
    </source>
</reference>
<feature type="binding site" evidence="8">
    <location>
        <position position="125"/>
    </location>
    <ligand>
        <name>ATP</name>
        <dbReference type="ChEBI" id="CHEBI:30616"/>
    </ligand>
</feature>
<accession>W4Q962</accession>
<comment type="cofactor">
    <cofactor evidence="8">
        <name>Mg(2+)</name>
        <dbReference type="ChEBI" id="CHEBI:18420"/>
    </cofactor>
    <cofactor evidence="8">
        <name>Mn(2+)</name>
        <dbReference type="ChEBI" id="CHEBI:29035"/>
    </cofactor>
</comment>
<dbReference type="EC" id="2.7.7.-" evidence="8"/>
<evidence type="ECO:0000313" key="10">
    <source>
        <dbReference type="Proteomes" id="UP000018890"/>
    </source>
</evidence>
<comment type="function">
    <text evidence="8">Nucleotidyltransferase involved in the post-translational modification of proteins. It can catalyze the addition of adenosine monophosphate (AMP) or uridine monophosphate (UMP) to a protein, resulting in modifications known as AMPylation and UMPylation.</text>
</comment>
<dbReference type="GO" id="GO:0030145">
    <property type="term" value="F:manganese ion binding"/>
    <property type="evidence" value="ECO:0007669"/>
    <property type="project" value="UniProtKB-UniRule"/>
</dbReference>
<name>W4Q962_9BACI</name>
<feature type="binding site" evidence="8">
    <location>
        <position position="253"/>
    </location>
    <ligand>
        <name>Mg(2+)</name>
        <dbReference type="ChEBI" id="CHEBI:18420"/>
    </ligand>
</feature>
<comment type="catalytic activity">
    <reaction evidence="8">
        <text>L-seryl-[protein] + UTP = O-(5'-uridylyl)-L-seryl-[protein] + diphosphate</text>
        <dbReference type="Rhea" id="RHEA:64604"/>
        <dbReference type="Rhea" id="RHEA-COMP:9863"/>
        <dbReference type="Rhea" id="RHEA-COMP:16635"/>
        <dbReference type="ChEBI" id="CHEBI:29999"/>
        <dbReference type="ChEBI" id="CHEBI:33019"/>
        <dbReference type="ChEBI" id="CHEBI:46398"/>
        <dbReference type="ChEBI" id="CHEBI:156051"/>
    </reaction>
</comment>
<evidence type="ECO:0000256" key="7">
    <source>
        <dbReference type="ARBA" id="ARBA00022842"/>
    </source>
</evidence>
<dbReference type="PANTHER" id="PTHR32057:SF14">
    <property type="entry name" value="PROTEIN ADENYLYLTRANSFERASE SELO, MITOCHONDRIAL"/>
    <property type="match status" value="1"/>
</dbReference>
<comment type="catalytic activity">
    <reaction evidence="8">
        <text>L-tyrosyl-[protein] + UTP = O-(5'-uridylyl)-L-tyrosyl-[protein] + diphosphate</text>
        <dbReference type="Rhea" id="RHEA:83887"/>
        <dbReference type="Rhea" id="RHEA-COMP:10136"/>
        <dbReference type="Rhea" id="RHEA-COMP:20238"/>
        <dbReference type="ChEBI" id="CHEBI:33019"/>
        <dbReference type="ChEBI" id="CHEBI:46398"/>
        <dbReference type="ChEBI" id="CHEBI:46858"/>
        <dbReference type="ChEBI" id="CHEBI:90602"/>
    </reaction>
</comment>
<dbReference type="RefSeq" id="WP_034751470.1">
    <property type="nucleotide sequence ID" value="NZ_BAUT01000120.1"/>
</dbReference>
<dbReference type="HAMAP" id="MF_00692">
    <property type="entry name" value="SelO"/>
    <property type="match status" value="1"/>
</dbReference>
<dbReference type="PANTHER" id="PTHR32057">
    <property type="entry name" value="PROTEIN ADENYLYLTRANSFERASE SELO, MITOCHONDRIAL"/>
    <property type="match status" value="1"/>
</dbReference>
<evidence type="ECO:0000256" key="2">
    <source>
        <dbReference type="ARBA" id="ARBA00022679"/>
    </source>
</evidence>
<dbReference type="GO" id="GO:0000287">
    <property type="term" value="F:magnesium ion binding"/>
    <property type="evidence" value="ECO:0007669"/>
    <property type="project" value="UniProtKB-UniRule"/>
</dbReference>
<dbReference type="EC" id="2.7.7.108" evidence="8"/>
<dbReference type="GO" id="GO:0005524">
    <property type="term" value="F:ATP binding"/>
    <property type="evidence" value="ECO:0007669"/>
    <property type="project" value="UniProtKB-UniRule"/>
</dbReference>
<evidence type="ECO:0000256" key="8">
    <source>
        <dbReference type="HAMAP-Rule" id="MF_00692"/>
    </source>
</evidence>
<keyword evidence="5 8" id="KW-0547">Nucleotide-binding</keyword>
<comment type="catalytic activity">
    <reaction evidence="8">
        <text>L-threonyl-[protein] + ATP = 3-O-(5'-adenylyl)-L-threonyl-[protein] + diphosphate</text>
        <dbReference type="Rhea" id="RHEA:54292"/>
        <dbReference type="Rhea" id="RHEA-COMP:11060"/>
        <dbReference type="Rhea" id="RHEA-COMP:13847"/>
        <dbReference type="ChEBI" id="CHEBI:30013"/>
        <dbReference type="ChEBI" id="CHEBI:30616"/>
        <dbReference type="ChEBI" id="CHEBI:33019"/>
        <dbReference type="ChEBI" id="CHEBI:138113"/>
        <dbReference type="EC" id="2.7.7.108"/>
    </reaction>
</comment>
<feature type="binding site" evidence="8">
    <location>
        <position position="113"/>
    </location>
    <ligand>
        <name>ATP</name>
        <dbReference type="ChEBI" id="CHEBI:30616"/>
    </ligand>
</feature>
<comment type="caution">
    <text evidence="9">The sequence shown here is derived from an EMBL/GenBank/DDBJ whole genome shotgun (WGS) entry which is preliminary data.</text>
</comment>
<comment type="catalytic activity">
    <reaction evidence="8">
        <text>L-histidyl-[protein] + UTP = N(tele)-(5'-uridylyl)-L-histidyl-[protein] + diphosphate</text>
        <dbReference type="Rhea" id="RHEA:83891"/>
        <dbReference type="Rhea" id="RHEA-COMP:9745"/>
        <dbReference type="Rhea" id="RHEA-COMP:20239"/>
        <dbReference type="ChEBI" id="CHEBI:29979"/>
        <dbReference type="ChEBI" id="CHEBI:33019"/>
        <dbReference type="ChEBI" id="CHEBI:46398"/>
        <dbReference type="ChEBI" id="CHEBI:233474"/>
    </reaction>
</comment>
<feature type="binding site" evidence="8">
    <location>
        <position position="262"/>
    </location>
    <ligand>
        <name>Mg(2+)</name>
        <dbReference type="ChEBI" id="CHEBI:18420"/>
    </ligand>
</feature>
<evidence type="ECO:0000313" key="9">
    <source>
        <dbReference type="EMBL" id="GAE28535.1"/>
    </source>
</evidence>